<evidence type="ECO:0000256" key="3">
    <source>
        <dbReference type="ARBA" id="ARBA00022432"/>
    </source>
</evidence>
<evidence type="ECO:0000256" key="8">
    <source>
        <dbReference type="ARBA" id="ARBA00023211"/>
    </source>
</evidence>
<feature type="binding site" evidence="10">
    <location>
        <begin position="439"/>
        <end position="441"/>
    </location>
    <ligand>
        <name>substrate</name>
    </ligand>
</feature>
<comment type="subcellular location">
    <subcellularLocation>
        <location evidence="10">Cytoplasm</location>
    </subcellularLocation>
</comment>
<reference evidence="14" key="1">
    <citation type="submission" date="2022-05" db="EMBL/GenBank/DDBJ databases">
        <authorList>
            <person name="Tuo L."/>
        </authorList>
    </citation>
    <scope>NUCLEOTIDE SEQUENCE</scope>
    <source>
        <strain evidence="14">BSK12Z-4</strain>
    </source>
</reference>
<feature type="compositionally biased region" description="Polar residues" evidence="11">
    <location>
        <begin position="22"/>
        <end position="32"/>
    </location>
</feature>
<dbReference type="InterPro" id="IPR013035">
    <property type="entry name" value="PEP_carboxykinase_C"/>
</dbReference>
<dbReference type="InterPro" id="IPR008210">
    <property type="entry name" value="PEP_carboxykinase_N"/>
</dbReference>
<feature type="binding site" evidence="10">
    <location>
        <position position="312"/>
    </location>
    <ligand>
        <name>substrate</name>
    </ligand>
</feature>
<dbReference type="HAMAP" id="MF_00452">
    <property type="entry name" value="PEPCK_GTP"/>
    <property type="match status" value="1"/>
</dbReference>
<evidence type="ECO:0000256" key="5">
    <source>
        <dbReference type="ARBA" id="ARBA00022741"/>
    </source>
</evidence>
<dbReference type="EC" id="4.1.1.32" evidence="10"/>
<evidence type="ECO:0000256" key="6">
    <source>
        <dbReference type="ARBA" id="ARBA00022793"/>
    </source>
</evidence>
<comment type="subunit">
    <text evidence="10">Monomer.</text>
</comment>
<comment type="pathway">
    <text evidence="10">Carbohydrate biosynthesis; gluconeogenesis.</text>
</comment>
<feature type="domain" description="Phosphoenolpyruvate carboxykinase C-terminal P-loop" evidence="12">
    <location>
        <begin position="285"/>
        <end position="652"/>
    </location>
</feature>
<feature type="binding site" evidence="10">
    <location>
        <position position="114"/>
    </location>
    <ligand>
        <name>substrate</name>
    </ligand>
</feature>
<dbReference type="Proteomes" id="UP001139485">
    <property type="component" value="Unassembled WGS sequence"/>
</dbReference>
<dbReference type="GO" id="GO:0046327">
    <property type="term" value="P:glycerol biosynthetic process from pyruvate"/>
    <property type="evidence" value="ECO:0007669"/>
    <property type="project" value="TreeGrafter"/>
</dbReference>
<gene>
    <name evidence="10" type="primary">pckG</name>
    <name evidence="14" type="ORF">M8330_09810</name>
</gene>
<accession>A0A9X2IES0</accession>
<dbReference type="SUPFAM" id="SSF53795">
    <property type="entry name" value="PEP carboxykinase-like"/>
    <property type="match status" value="1"/>
</dbReference>
<keyword evidence="10" id="KW-0963">Cytoplasm</keyword>
<dbReference type="GO" id="GO:0042594">
    <property type="term" value="P:response to starvation"/>
    <property type="evidence" value="ECO:0007669"/>
    <property type="project" value="TreeGrafter"/>
</dbReference>
<dbReference type="AlphaFoldDB" id="A0A9X2IES0"/>
<keyword evidence="3 10" id="KW-0312">Gluconeogenesis</keyword>
<evidence type="ECO:0000256" key="7">
    <source>
        <dbReference type="ARBA" id="ARBA00023134"/>
    </source>
</evidence>
<evidence type="ECO:0000256" key="10">
    <source>
        <dbReference type="HAMAP-Rule" id="MF_00452"/>
    </source>
</evidence>
<proteinExistence type="inferred from homology"/>
<dbReference type="EMBL" id="JAMOIL010000011">
    <property type="protein sequence ID" value="MCM0620587.1"/>
    <property type="molecule type" value="Genomic_DNA"/>
</dbReference>
<dbReference type="GO" id="GO:0005525">
    <property type="term" value="F:GTP binding"/>
    <property type="evidence" value="ECO:0007669"/>
    <property type="project" value="UniProtKB-UniRule"/>
</dbReference>
<comment type="catalytic activity">
    <reaction evidence="10">
        <text>oxaloacetate + GTP = phosphoenolpyruvate + GDP + CO2</text>
        <dbReference type="Rhea" id="RHEA:10388"/>
        <dbReference type="ChEBI" id="CHEBI:16452"/>
        <dbReference type="ChEBI" id="CHEBI:16526"/>
        <dbReference type="ChEBI" id="CHEBI:37565"/>
        <dbReference type="ChEBI" id="CHEBI:58189"/>
        <dbReference type="ChEBI" id="CHEBI:58702"/>
        <dbReference type="EC" id="4.1.1.32"/>
    </reaction>
</comment>
<evidence type="ECO:0000259" key="13">
    <source>
        <dbReference type="Pfam" id="PF17297"/>
    </source>
</evidence>
<dbReference type="NCBIfam" id="NF003253">
    <property type="entry name" value="PRK04210.1"/>
    <property type="match status" value="1"/>
</dbReference>
<evidence type="ECO:0000313" key="15">
    <source>
        <dbReference type="Proteomes" id="UP001139485"/>
    </source>
</evidence>
<dbReference type="GO" id="GO:0019543">
    <property type="term" value="P:propionate catabolic process"/>
    <property type="evidence" value="ECO:0007669"/>
    <property type="project" value="TreeGrafter"/>
</dbReference>
<feature type="active site" evidence="10">
    <location>
        <position position="314"/>
    </location>
</feature>
<dbReference type="InterPro" id="IPR008209">
    <property type="entry name" value="PEP_carboxykinase_GTP"/>
</dbReference>
<feature type="region of interest" description="Disordered" evidence="11">
    <location>
        <begin position="1"/>
        <end position="35"/>
    </location>
</feature>
<dbReference type="PANTHER" id="PTHR11561:SF0">
    <property type="entry name" value="PHOSPHOENOLPYRUVATE CARBOXYKINASE [GTP]-RELATED"/>
    <property type="match status" value="1"/>
</dbReference>
<feature type="binding site" evidence="10">
    <location>
        <position position="472"/>
    </location>
    <ligand>
        <name>GTP</name>
        <dbReference type="ChEBI" id="CHEBI:37565"/>
    </ligand>
</feature>
<feature type="binding site" evidence="10">
    <location>
        <position position="441"/>
    </location>
    <ligand>
        <name>GTP</name>
        <dbReference type="ChEBI" id="CHEBI:37565"/>
    </ligand>
</feature>
<keyword evidence="8" id="KW-0464">Manganese</keyword>
<dbReference type="Gene3D" id="2.170.8.10">
    <property type="entry name" value="Phosphoenolpyruvate Carboxykinase, domain 2"/>
    <property type="match status" value="1"/>
</dbReference>
<evidence type="ECO:0000256" key="4">
    <source>
        <dbReference type="ARBA" id="ARBA00022723"/>
    </source>
</evidence>
<dbReference type="GO" id="GO:0030145">
    <property type="term" value="F:manganese ion binding"/>
    <property type="evidence" value="ECO:0007669"/>
    <property type="project" value="TreeGrafter"/>
</dbReference>
<comment type="similarity">
    <text evidence="2 10">Belongs to the phosphoenolpyruvate carboxykinase [GTP] family.</text>
</comment>
<evidence type="ECO:0000256" key="9">
    <source>
        <dbReference type="ARBA" id="ARBA00023239"/>
    </source>
</evidence>
<keyword evidence="5 10" id="KW-0547">Nucleotide-binding</keyword>
<keyword evidence="4" id="KW-0479">Metal-binding</keyword>
<evidence type="ECO:0000256" key="2">
    <source>
        <dbReference type="ARBA" id="ARBA00005796"/>
    </source>
</evidence>
<comment type="function">
    <text evidence="10">Catalyzes the conversion of oxaloacetate (OAA) to phosphoenolpyruvate (PEP), the rate-limiting step in the metabolic pathway that produces glucose from lactate and other precursors derived from the citric acid cycle.</text>
</comment>
<dbReference type="Pfam" id="PF17297">
    <property type="entry name" value="PEPCK_N"/>
    <property type="match status" value="1"/>
</dbReference>
<dbReference type="RefSeq" id="WP_250827181.1">
    <property type="nucleotide sequence ID" value="NZ_JAMOIL010000011.1"/>
</dbReference>
<protein>
    <recommendedName>
        <fullName evidence="10">Phosphoenolpyruvate carboxykinase [GTP]</fullName>
        <shortName evidence="10">PEP carboxykinase</shortName>
        <shortName evidence="10">PEPCK</shortName>
        <ecNumber evidence="10">4.1.1.32</ecNumber>
    </recommendedName>
    <alternativeName>
        <fullName evidence="10">GTP-dependent phosphoenolpyruvate carboxykinase</fullName>
        <shortName evidence="10">GTP-PEPCK</shortName>
    </alternativeName>
</protein>
<dbReference type="Pfam" id="PF00821">
    <property type="entry name" value="PEPCK_GTP"/>
    <property type="match status" value="1"/>
</dbReference>
<organism evidence="14 15">
    <name type="scientific">Nocardioides bruguierae</name>
    <dbReference type="NCBI Taxonomy" id="2945102"/>
    <lineage>
        <taxon>Bacteria</taxon>
        <taxon>Bacillati</taxon>
        <taxon>Actinomycetota</taxon>
        <taxon>Actinomycetes</taxon>
        <taxon>Propionibacteriales</taxon>
        <taxon>Nocardioidaceae</taxon>
        <taxon>Nocardioides</taxon>
    </lineage>
</organism>
<feature type="binding site" evidence="10">
    <location>
        <begin position="251"/>
        <end position="253"/>
    </location>
    <ligand>
        <name>substrate</name>
    </ligand>
</feature>
<keyword evidence="7 10" id="KW-0342">GTP-binding</keyword>
<sequence>MSVDISTETSTSQDTGQDRGQDTAQDTAQGMGQDTAGPVSVAAVNEALDVGRVTNPYVRAYVQYWATITEPARVEVVSALDDARLVAEALDAGELQPAGHGLYYSRSYSKDTARSEERTIVATDDETDAGVYNNWRRGDEMVAAQIHRMAGQSAGRTMYVVPYLMSPEGSPLAQYAAGVQLTDNRPVVLHMIRMARVGIEHLDELPDPMDFVKAVHVTGDLPNLGQGTPEDQRYFVTVADRRTILHFGSSYGGNALLGKIAHGLRQACFDGRASAEHGVGGGRGFLAEQFMLLGITDTVTGKRWHVAGGFPSASGKTNLAMTLAPDALGERYRVDFYGDDIAWLWVGDDGRLYAMNPEFGVFGVAKDTNAATNPTALEAITPGSGAIFTNVAYNPTTQEVWWEGRTPEPPTDVTGWLDWKGEAIADREPGDTSPWAHPNSRFTTTLANVPNVAADFEAPAGVPVDAIIFGGRTRDREPLVRAVTDLAEGVYDGLTLGAEATFAADGLDGQLRYDPMSMRPFLAYGEGDYARHWLEVVGAATEQPIFAHVNWFAKDPEDGHFRWPGYRENLRALLWLLALKDGEVTGHRTPVGIVPTAEELDLTGLEVPEADLEALLSIDTERWRQEMAFRADHLAQFERLPEEIWAAHRRVAQALEDAAETAADLEE</sequence>
<dbReference type="Gene3D" id="3.90.228.20">
    <property type="match status" value="1"/>
</dbReference>
<feature type="domain" description="Phosphoenolpyruvate carboxykinase GTP-utilising N-terminal" evidence="13">
    <location>
        <begin position="61"/>
        <end position="271"/>
    </location>
</feature>
<dbReference type="PIRSF" id="PIRSF001348">
    <property type="entry name" value="PEP_carboxykinase_GTP"/>
    <property type="match status" value="1"/>
</dbReference>
<dbReference type="GO" id="GO:0004613">
    <property type="term" value="F:phosphoenolpyruvate carboxykinase (GTP) activity"/>
    <property type="evidence" value="ECO:0007669"/>
    <property type="project" value="UniProtKB-UniRule"/>
</dbReference>
<feature type="binding site" evidence="10">
    <location>
        <begin position="313"/>
        <end position="318"/>
    </location>
    <ligand>
        <name>GTP</name>
        <dbReference type="ChEBI" id="CHEBI:37565"/>
    </ligand>
</feature>
<keyword evidence="9 10" id="KW-0456">Lyase</keyword>
<keyword evidence="6 10" id="KW-0210">Decarboxylase</keyword>
<dbReference type="GO" id="GO:0033993">
    <property type="term" value="P:response to lipid"/>
    <property type="evidence" value="ECO:0007669"/>
    <property type="project" value="TreeGrafter"/>
</dbReference>
<dbReference type="GO" id="GO:0006094">
    <property type="term" value="P:gluconeogenesis"/>
    <property type="evidence" value="ECO:0007669"/>
    <property type="project" value="UniProtKB-UniRule"/>
</dbReference>
<evidence type="ECO:0000256" key="1">
    <source>
        <dbReference type="ARBA" id="ARBA00001936"/>
    </source>
</evidence>
<dbReference type="InterPro" id="IPR035077">
    <property type="entry name" value="PEP_carboxykinase_GTP_C"/>
</dbReference>
<keyword evidence="15" id="KW-1185">Reference proteome</keyword>
<comment type="caution">
    <text evidence="14">The sequence shown here is derived from an EMBL/GenBank/DDBJ whole genome shotgun (WGS) entry which is preliminary data.</text>
</comment>
<comment type="cofactor">
    <cofactor evidence="1">
        <name>Mn(2+)</name>
        <dbReference type="ChEBI" id="CHEBI:29035"/>
    </cofactor>
</comment>
<evidence type="ECO:0000259" key="12">
    <source>
        <dbReference type="Pfam" id="PF00821"/>
    </source>
</evidence>
<feature type="binding site" evidence="10">
    <location>
        <begin position="566"/>
        <end position="569"/>
    </location>
    <ligand>
        <name>GTP</name>
        <dbReference type="ChEBI" id="CHEBI:37565"/>
    </ligand>
</feature>
<dbReference type="PANTHER" id="PTHR11561">
    <property type="entry name" value="PHOSPHOENOLPYRUVATE CARBOXYKINASE"/>
    <property type="match status" value="1"/>
</dbReference>
<comment type="caution">
    <text evidence="10">Lacks conserved residue(s) required for the propagation of feature annotation.</text>
</comment>
<feature type="compositionally biased region" description="Polar residues" evidence="11">
    <location>
        <begin position="1"/>
        <end position="15"/>
    </location>
</feature>
<dbReference type="Gene3D" id="3.40.449.10">
    <property type="entry name" value="Phosphoenolpyruvate Carboxykinase, domain 1"/>
    <property type="match status" value="1"/>
</dbReference>
<dbReference type="SUPFAM" id="SSF68923">
    <property type="entry name" value="PEP carboxykinase N-terminal domain"/>
    <property type="match status" value="1"/>
</dbReference>
<evidence type="ECO:0000256" key="11">
    <source>
        <dbReference type="SAM" id="MobiDB-lite"/>
    </source>
</evidence>
<dbReference type="GO" id="GO:0005829">
    <property type="term" value="C:cytosol"/>
    <property type="evidence" value="ECO:0007669"/>
    <property type="project" value="TreeGrafter"/>
</dbReference>
<name>A0A9X2IES0_9ACTN</name>
<dbReference type="GO" id="GO:0071333">
    <property type="term" value="P:cellular response to glucose stimulus"/>
    <property type="evidence" value="ECO:0007669"/>
    <property type="project" value="TreeGrafter"/>
</dbReference>
<evidence type="ECO:0000313" key="14">
    <source>
        <dbReference type="EMBL" id="MCM0620587.1"/>
    </source>
</evidence>
<dbReference type="GO" id="GO:0006107">
    <property type="term" value="P:oxaloacetate metabolic process"/>
    <property type="evidence" value="ECO:0007669"/>
    <property type="project" value="TreeGrafter"/>
</dbReference>
<dbReference type="InterPro" id="IPR035078">
    <property type="entry name" value="PEP_carboxykinase_GTP_N"/>
</dbReference>